<dbReference type="RefSeq" id="WP_125208343.1">
    <property type="nucleotide sequence ID" value="NZ_PDER01000003.1"/>
</dbReference>
<dbReference type="InterPro" id="IPR004710">
    <property type="entry name" value="Bilac:Na_transpt"/>
</dbReference>
<feature type="transmembrane region" description="Helical" evidence="6">
    <location>
        <begin position="99"/>
        <end position="123"/>
    </location>
</feature>
<dbReference type="GO" id="GO:0016020">
    <property type="term" value="C:membrane"/>
    <property type="evidence" value="ECO:0007669"/>
    <property type="project" value="UniProtKB-SubCell"/>
</dbReference>
<feature type="region of interest" description="Disordered" evidence="5">
    <location>
        <begin position="1"/>
        <end position="34"/>
    </location>
</feature>
<feature type="transmembrane region" description="Helical" evidence="6">
    <location>
        <begin position="193"/>
        <end position="213"/>
    </location>
</feature>
<evidence type="ECO:0000256" key="4">
    <source>
        <dbReference type="ARBA" id="ARBA00023136"/>
    </source>
</evidence>
<feature type="transmembrane region" description="Helical" evidence="6">
    <location>
        <begin position="66"/>
        <end position="87"/>
    </location>
</feature>
<accession>A0A426SAK9</accession>
<evidence type="ECO:0000313" key="7">
    <source>
        <dbReference type="EMBL" id="RRQ87414.1"/>
    </source>
</evidence>
<feature type="transmembrane region" description="Helical" evidence="6">
    <location>
        <begin position="225"/>
        <end position="246"/>
    </location>
</feature>
<organism evidence="7 8">
    <name type="scientific">Streptomyces griseofuscus</name>
    <dbReference type="NCBI Taxonomy" id="146922"/>
    <lineage>
        <taxon>Bacteria</taxon>
        <taxon>Bacillati</taxon>
        <taxon>Actinomycetota</taxon>
        <taxon>Actinomycetes</taxon>
        <taxon>Kitasatosporales</taxon>
        <taxon>Streptomycetaceae</taxon>
        <taxon>Streptomyces</taxon>
    </lineage>
</organism>
<feature type="transmembrane region" description="Helical" evidence="6">
    <location>
        <begin position="156"/>
        <end position="173"/>
    </location>
</feature>
<evidence type="ECO:0000256" key="1">
    <source>
        <dbReference type="ARBA" id="ARBA00004141"/>
    </source>
</evidence>
<dbReference type="Pfam" id="PF01758">
    <property type="entry name" value="SBF"/>
    <property type="match status" value="1"/>
</dbReference>
<feature type="transmembrane region" description="Helical" evidence="6">
    <location>
        <begin position="252"/>
        <end position="275"/>
    </location>
</feature>
<keyword evidence="4 6" id="KW-0472">Membrane</keyword>
<evidence type="ECO:0000256" key="2">
    <source>
        <dbReference type="ARBA" id="ARBA00022692"/>
    </source>
</evidence>
<keyword evidence="8" id="KW-1185">Reference proteome</keyword>
<dbReference type="Gene3D" id="1.20.1530.20">
    <property type="match status" value="1"/>
</dbReference>
<comment type="caution">
    <text evidence="7">The sequence shown here is derived from an EMBL/GenBank/DDBJ whole genome shotgun (WGS) entry which is preliminary data.</text>
</comment>
<comment type="subcellular location">
    <subcellularLocation>
        <location evidence="1">Membrane</location>
        <topology evidence="1">Multi-pass membrane protein</topology>
    </subcellularLocation>
</comment>
<dbReference type="PANTHER" id="PTHR10361:SF28">
    <property type="entry name" value="P3 PROTEIN-RELATED"/>
    <property type="match status" value="1"/>
</dbReference>
<dbReference type="InterPro" id="IPR038770">
    <property type="entry name" value="Na+/solute_symporter_sf"/>
</dbReference>
<evidence type="ECO:0000256" key="5">
    <source>
        <dbReference type="SAM" id="MobiDB-lite"/>
    </source>
</evidence>
<dbReference type="EMBL" id="PDES01000004">
    <property type="protein sequence ID" value="RRQ87414.1"/>
    <property type="molecule type" value="Genomic_DNA"/>
</dbReference>
<feature type="transmembrane region" description="Helical" evidence="6">
    <location>
        <begin position="129"/>
        <end position="149"/>
    </location>
</feature>
<name>A0A426SAK9_9ACTN</name>
<evidence type="ECO:0000256" key="3">
    <source>
        <dbReference type="ARBA" id="ARBA00022989"/>
    </source>
</evidence>
<dbReference type="PANTHER" id="PTHR10361">
    <property type="entry name" value="SODIUM-BILE ACID COTRANSPORTER"/>
    <property type="match status" value="1"/>
</dbReference>
<protein>
    <submittedName>
        <fullName evidence="7">Bile acid:sodium symporter</fullName>
    </submittedName>
</protein>
<dbReference type="InterPro" id="IPR002657">
    <property type="entry name" value="BilAc:Na_symport/Acr3"/>
</dbReference>
<feature type="transmembrane region" description="Helical" evidence="6">
    <location>
        <begin position="42"/>
        <end position="60"/>
    </location>
</feature>
<evidence type="ECO:0000313" key="8">
    <source>
        <dbReference type="Proteomes" id="UP000276379"/>
    </source>
</evidence>
<keyword evidence="3 6" id="KW-1133">Transmembrane helix</keyword>
<dbReference type="AlphaFoldDB" id="A0A426SAK9"/>
<evidence type="ECO:0000256" key="6">
    <source>
        <dbReference type="SAM" id="Phobius"/>
    </source>
</evidence>
<gene>
    <name evidence="7" type="ORF">CQW44_10810</name>
</gene>
<proteinExistence type="predicted"/>
<dbReference type="Proteomes" id="UP000276379">
    <property type="component" value="Unassembled WGS sequence"/>
</dbReference>
<reference evidence="7 8" key="1">
    <citation type="submission" date="2017-10" db="EMBL/GenBank/DDBJ databases">
        <title>Draft genome of actinobacteria isolated from guarana (Paullinia cupana (Mart.) Ducke.</title>
        <authorList>
            <person name="Siqueira K.A."/>
            <person name="Liotti R.G."/>
            <person name="Mendes T.A."/>
            <person name="Soares M.A."/>
        </authorList>
    </citation>
    <scope>NUCLEOTIDE SEQUENCE [LARGE SCALE GENOMIC DNA]</scope>
    <source>
        <strain evidence="7 8">199</strain>
    </source>
</reference>
<keyword evidence="2 6" id="KW-0812">Transmembrane</keyword>
<sequence>MPSEHQSVSGDELSSLPETPTTPDAPSPPADVPSADRAARRAVVLFPLLVVAAGVIGLLWPAHFTGWAPAVPWMLGVVMFLMGLTLTPPDFTAIARRPWPVGLGLVAHYVIMPGLGWLVATVLDLPPQLAAGVILVGCAPSGTASNVITYLARGDVALSVSVATVSTVVAPLVTPPLTLLLAGKFLSVDAGSMVVDILKTVLAPVLVGLAVRLALGRYVDRALRLLPWLSAAAVAVIVLVVISGSAARIKDAAALVFLAVVLHNGLGLLLGYGAGKLARLSRPASRAMAFEVGMQNSGLAASLATAHFSPAAALPAAIFSVWHNVSGAAVAAWMSRAARRS</sequence>